<dbReference type="Proteomes" id="UP000314960">
    <property type="component" value="Chromosome"/>
</dbReference>
<dbReference type="InterPro" id="IPR024229">
    <property type="entry name" value="DUF3781"/>
</dbReference>
<dbReference type="EMBL" id="CP018176">
    <property type="protein sequence ID" value="AUJ30583.1"/>
    <property type="molecule type" value="Genomic_DNA"/>
</dbReference>
<sequence length="84" mass="9736">MNKLINTLINQICYTALVYGRINKKLNINLSNIEIEDLVRKTILTATNIERIGKNYYIYNHPANIRITVNANNFRVITADKLDK</sequence>
<dbReference type="RefSeq" id="WP_141055028.1">
    <property type="nucleotide sequence ID" value="NZ_CP018176.1"/>
</dbReference>
<organism evidence="1 2">
    <name type="scientific">Liquorilactobacillus hordei</name>
    <dbReference type="NCBI Taxonomy" id="468911"/>
    <lineage>
        <taxon>Bacteria</taxon>
        <taxon>Bacillati</taxon>
        <taxon>Bacillota</taxon>
        <taxon>Bacilli</taxon>
        <taxon>Lactobacillales</taxon>
        <taxon>Lactobacillaceae</taxon>
        <taxon>Liquorilactobacillus</taxon>
    </lineage>
</organism>
<reference evidence="1 2" key="1">
    <citation type="submission" date="2016-11" db="EMBL/GenBank/DDBJ databases">
        <title>Interaction between Lactobacillus species and yeast in water kefir.</title>
        <authorList>
            <person name="Behr J."/>
            <person name="Xu D."/>
            <person name="Vogel R.F."/>
        </authorList>
    </citation>
    <scope>NUCLEOTIDE SEQUENCE [LARGE SCALE GENOMIC DNA]</scope>
    <source>
        <strain evidence="1 2">TMW 1.1822</strain>
    </source>
</reference>
<protein>
    <recommendedName>
        <fullName evidence="3">DUF3781 domain-containing protein</fullName>
    </recommendedName>
</protein>
<dbReference type="KEGG" id="lhw:BSQ49_10555"/>
<proteinExistence type="predicted"/>
<evidence type="ECO:0000313" key="1">
    <source>
        <dbReference type="EMBL" id="AUJ30583.1"/>
    </source>
</evidence>
<dbReference type="Pfam" id="PF12636">
    <property type="entry name" value="DUF3781"/>
    <property type="match status" value="1"/>
</dbReference>
<dbReference type="AlphaFoldDB" id="A0A3S6QRA6"/>
<accession>A0A3S6QRA6</accession>
<evidence type="ECO:0008006" key="3">
    <source>
        <dbReference type="Google" id="ProtNLM"/>
    </source>
</evidence>
<name>A0A3S6QRA6_9LACO</name>
<gene>
    <name evidence="1" type="ORF">BSQ49_10555</name>
</gene>
<evidence type="ECO:0000313" key="2">
    <source>
        <dbReference type="Proteomes" id="UP000314960"/>
    </source>
</evidence>